<proteinExistence type="predicted"/>
<dbReference type="InterPro" id="IPR036390">
    <property type="entry name" value="WH_DNA-bd_sf"/>
</dbReference>
<name>A0A3N2GQF3_9PSEU</name>
<feature type="domain" description="HTH marR-type" evidence="1">
    <location>
        <begin position="27"/>
        <end position="165"/>
    </location>
</feature>
<dbReference type="GO" id="GO:0006950">
    <property type="term" value="P:response to stress"/>
    <property type="evidence" value="ECO:0007669"/>
    <property type="project" value="TreeGrafter"/>
</dbReference>
<keyword evidence="3" id="KW-1185">Reference proteome</keyword>
<dbReference type="GeneID" id="301842592"/>
<dbReference type="Pfam" id="PF12802">
    <property type="entry name" value="MarR_2"/>
    <property type="match status" value="1"/>
</dbReference>
<dbReference type="InterPro" id="IPR000835">
    <property type="entry name" value="HTH_MarR-typ"/>
</dbReference>
<evidence type="ECO:0000259" key="1">
    <source>
        <dbReference type="PROSITE" id="PS50995"/>
    </source>
</evidence>
<dbReference type="InterPro" id="IPR036388">
    <property type="entry name" value="WH-like_DNA-bd_sf"/>
</dbReference>
<dbReference type="Gene3D" id="1.10.10.10">
    <property type="entry name" value="Winged helix-like DNA-binding domain superfamily/Winged helix DNA-binding domain"/>
    <property type="match status" value="1"/>
</dbReference>
<dbReference type="AlphaFoldDB" id="A0A3N2GQF3"/>
<sequence length="186" mass="20747">MPKRDKPQPDAVDLMLAEWRREAPEIDASPLAVFGRLHRAFDGYTVQLNRVFGRYGVNISAFGILAALRRVGAPYRRTAGELADANLLTTGGITQRVDKLEAAGLVYRERDATDRRIVYIGLTDEGLALTDKVAEVHFANENRMLAGLTKTERTQLAQLLSRLEHSIRLAEMADRAETDGNRSGRR</sequence>
<reference evidence="2 3" key="1">
    <citation type="submission" date="2018-11" db="EMBL/GenBank/DDBJ databases">
        <title>Sequencing the genomes of 1000 actinobacteria strains.</title>
        <authorList>
            <person name="Klenk H.-P."/>
        </authorList>
    </citation>
    <scope>NUCLEOTIDE SEQUENCE [LARGE SCALE GENOMIC DNA]</scope>
    <source>
        <strain evidence="2 3">DSM 44348</strain>
    </source>
</reference>
<dbReference type="SMART" id="SM00347">
    <property type="entry name" value="HTH_MARR"/>
    <property type="match status" value="1"/>
</dbReference>
<gene>
    <name evidence="2" type="ORF">EDD35_1139</name>
</gene>
<comment type="caution">
    <text evidence="2">The sequence shown here is derived from an EMBL/GenBank/DDBJ whole genome shotgun (WGS) entry which is preliminary data.</text>
</comment>
<dbReference type="RefSeq" id="WP_037322571.1">
    <property type="nucleotide sequence ID" value="NZ_CBDRBK010000003.1"/>
</dbReference>
<evidence type="ECO:0000313" key="3">
    <source>
        <dbReference type="Proteomes" id="UP000274843"/>
    </source>
</evidence>
<dbReference type="PROSITE" id="PS50995">
    <property type="entry name" value="HTH_MARR_2"/>
    <property type="match status" value="1"/>
</dbReference>
<dbReference type="SUPFAM" id="SSF46785">
    <property type="entry name" value="Winged helix' DNA-binding domain"/>
    <property type="match status" value="1"/>
</dbReference>
<dbReference type="EMBL" id="RKHY01000001">
    <property type="protein sequence ID" value="ROS38851.1"/>
    <property type="molecule type" value="Genomic_DNA"/>
</dbReference>
<dbReference type="GO" id="GO:0003700">
    <property type="term" value="F:DNA-binding transcription factor activity"/>
    <property type="evidence" value="ECO:0007669"/>
    <property type="project" value="InterPro"/>
</dbReference>
<accession>A0A3N2GQF3</accession>
<dbReference type="PRINTS" id="PR00598">
    <property type="entry name" value="HTHMARR"/>
</dbReference>
<dbReference type="InterPro" id="IPR039422">
    <property type="entry name" value="MarR/SlyA-like"/>
</dbReference>
<protein>
    <submittedName>
        <fullName evidence="2">MarR family transcriptional regulator</fullName>
    </submittedName>
</protein>
<organism evidence="2 3">
    <name type="scientific">Amycolatopsis thermoflava</name>
    <dbReference type="NCBI Taxonomy" id="84480"/>
    <lineage>
        <taxon>Bacteria</taxon>
        <taxon>Bacillati</taxon>
        <taxon>Actinomycetota</taxon>
        <taxon>Actinomycetes</taxon>
        <taxon>Pseudonocardiales</taxon>
        <taxon>Pseudonocardiaceae</taxon>
        <taxon>Amycolatopsis</taxon>
        <taxon>Amycolatopsis methanolica group</taxon>
    </lineage>
</organism>
<dbReference type="PANTHER" id="PTHR33164">
    <property type="entry name" value="TRANSCRIPTIONAL REGULATOR, MARR FAMILY"/>
    <property type="match status" value="1"/>
</dbReference>
<dbReference type="Proteomes" id="UP000274843">
    <property type="component" value="Unassembled WGS sequence"/>
</dbReference>
<evidence type="ECO:0000313" key="2">
    <source>
        <dbReference type="EMBL" id="ROS38851.1"/>
    </source>
</evidence>
<dbReference type="PANTHER" id="PTHR33164:SF104">
    <property type="entry name" value="TRANSCRIPTIONAL REGULATORY PROTEIN"/>
    <property type="match status" value="1"/>
</dbReference>